<sequence>MQQFSNVLIHLRKWFEQFRWFHLIRQYDMHILFGSLGLITLRTLLYRLFWDSYDGINALNTLFYDIPLAALSDQTFLLGIWITLVSRNINYVPYAMWIYAVVTLFPFTDLSFAGLLKAAIYAFLGYWLFRYTASAHANESVAS</sequence>
<organism evidence="2 3">
    <name type="scientific">Paenibacillus sambharensis</name>
    <dbReference type="NCBI Taxonomy" id="1803190"/>
    <lineage>
        <taxon>Bacteria</taxon>
        <taxon>Bacillati</taxon>
        <taxon>Bacillota</taxon>
        <taxon>Bacilli</taxon>
        <taxon>Bacillales</taxon>
        <taxon>Paenibacillaceae</taxon>
        <taxon>Paenibacillus</taxon>
    </lineage>
</organism>
<dbReference type="RefSeq" id="WP_111148185.1">
    <property type="nucleotide sequence ID" value="NZ_QKRB01000053.1"/>
</dbReference>
<accession>A0A2W1L4Z9</accession>
<dbReference type="EMBL" id="QKRB01000053">
    <property type="protein sequence ID" value="PZD94416.1"/>
    <property type="molecule type" value="Genomic_DNA"/>
</dbReference>
<dbReference type="Proteomes" id="UP000249522">
    <property type="component" value="Unassembled WGS sequence"/>
</dbReference>
<feature type="transmembrane region" description="Helical" evidence="1">
    <location>
        <begin position="29"/>
        <end position="50"/>
    </location>
</feature>
<comment type="caution">
    <text evidence="2">The sequence shown here is derived from an EMBL/GenBank/DDBJ whole genome shotgun (WGS) entry which is preliminary data.</text>
</comment>
<proteinExistence type="predicted"/>
<feature type="transmembrane region" description="Helical" evidence="1">
    <location>
        <begin position="62"/>
        <end position="84"/>
    </location>
</feature>
<keyword evidence="3" id="KW-1185">Reference proteome</keyword>
<evidence type="ECO:0000313" key="3">
    <source>
        <dbReference type="Proteomes" id="UP000249522"/>
    </source>
</evidence>
<evidence type="ECO:0000256" key="1">
    <source>
        <dbReference type="SAM" id="Phobius"/>
    </source>
</evidence>
<keyword evidence="1" id="KW-0472">Membrane</keyword>
<dbReference type="OrthoDB" id="2628546at2"/>
<reference evidence="2 3" key="1">
    <citation type="submission" date="2018-06" db="EMBL/GenBank/DDBJ databases">
        <title>Paenibacillus imtechensis sp. nov.</title>
        <authorList>
            <person name="Pinnaka A.K."/>
            <person name="Singh H."/>
            <person name="Kaur M."/>
        </authorList>
    </citation>
    <scope>NUCLEOTIDE SEQUENCE [LARGE SCALE GENOMIC DNA]</scope>
    <source>
        <strain evidence="2 3">SMB1</strain>
    </source>
</reference>
<gene>
    <name evidence="2" type="ORF">DNH61_18630</name>
</gene>
<feature type="transmembrane region" description="Helical" evidence="1">
    <location>
        <begin position="96"/>
        <end position="129"/>
    </location>
</feature>
<dbReference type="AlphaFoldDB" id="A0A2W1L4Z9"/>
<evidence type="ECO:0000313" key="2">
    <source>
        <dbReference type="EMBL" id="PZD94416.1"/>
    </source>
</evidence>
<name>A0A2W1L4Z9_9BACL</name>
<keyword evidence="1" id="KW-0812">Transmembrane</keyword>
<keyword evidence="1" id="KW-1133">Transmembrane helix</keyword>
<protein>
    <submittedName>
        <fullName evidence="2">Uncharacterized protein</fullName>
    </submittedName>
</protein>